<dbReference type="Gene3D" id="3.30.559.30">
    <property type="entry name" value="Nonribosomal peptide synthetase, condensation domain"/>
    <property type="match status" value="1"/>
</dbReference>
<protein>
    <submittedName>
        <fullName evidence="4">Amino acid adenylation domain-containing protein</fullName>
    </submittedName>
</protein>
<evidence type="ECO:0000259" key="3">
    <source>
        <dbReference type="PROSITE" id="PS50075"/>
    </source>
</evidence>
<evidence type="ECO:0000256" key="2">
    <source>
        <dbReference type="ARBA" id="ARBA00022553"/>
    </source>
</evidence>
<dbReference type="InterPro" id="IPR010071">
    <property type="entry name" value="AA_adenyl_dom"/>
</dbReference>
<dbReference type="InterPro" id="IPR001242">
    <property type="entry name" value="Condensation_dom"/>
</dbReference>
<keyword evidence="5" id="KW-1185">Reference proteome</keyword>
<dbReference type="SUPFAM" id="SSF47336">
    <property type="entry name" value="ACP-like"/>
    <property type="match status" value="1"/>
</dbReference>
<dbReference type="SUPFAM" id="SSF56801">
    <property type="entry name" value="Acetyl-CoA synthetase-like"/>
    <property type="match status" value="1"/>
</dbReference>
<dbReference type="InterPro" id="IPR001031">
    <property type="entry name" value="Thioesterase"/>
</dbReference>
<dbReference type="InterPro" id="IPR023213">
    <property type="entry name" value="CAT-like_dom_sf"/>
</dbReference>
<dbReference type="InterPro" id="IPR009081">
    <property type="entry name" value="PP-bd_ACP"/>
</dbReference>
<gene>
    <name evidence="4" type="ORF">IHE29_02110</name>
</gene>
<dbReference type="InterPro" id="IPR025110">
    <property type="entry name" value="AMP-bd_C"/>
</dbReference>
<dbReference type="PANTHER" id="PTHR45527:SF1">
    <property type="entry name" value="FATTY ACID SYNTHASE"/>
    <property type="match status" value="1"/>
</dbReference>
<keyword evidence="4" id="KW-0614">Plasmid</keyword>
<keyword evidence="2" id="KW-0597">Phosphoprotein</keyword>
<dbReference type="PROSITE" id="PS00455">
    <property type="entry name" value="AMP_BINDING"/>
    <property type="match status" value="1"/>
</dbReference>
<organism evidence="4 5">
    <name type="scientific">Mycetohabitans rhizoxinica</name>
    <dbReference type="NCBI Taxonomy" id="412963"/>
    <lineage>
        <taxon>Bacteria</taxon>
        <taxon>Pseudomonadati</taxon>
        <taxon>Pseudomonadota</taxon>
        <taxon>Betaproteobacteria</taxon>
        <taxon>Burkholderiales</taxon>
        <taxon>Burkholderiaceae</taxon>
        <taxon>Mycetohabitans</taxon>
    </lineage>
</organism>
<dbReference type="Gene3D" id="3.30.559.10">
    <property type="entry name" value="Chloramphenicol acetyltransferase-like domain"/>
    <property type="match status" value="1"/>
</dbReference>
<dbReference type="RefSeq" id="WP_338910264.1">
    <property type="nucleotide sequence ID" value="NZ_CP062175.1"/>
</dbReference>
<dbReference type="NCBIfam" id="TIGR01733">
    <property type="entry name" value="AA-adenyl-dom"/>
    <property type="match status" value="1"/>
</dbReference>
<dbReference type="InterPro" id="IPR045851">
    <property type="entry name" value="AMP-bd_C_sf"/>
</dbReference>
<dbReference type="InterPro" id="IPR000873">
    <property type="entry name" value="AMP-dep_synth/lig_dom"/>
</dbReference>
<geneLocation type="plasmid" evidence="4 5">
    <name>megaplasmid</name>
</geneLocation>
<dbReference type="CDD" id="cd05930">
    <property type="entry name" value="A_NRPS"/>
    <property type="match status" value="1"/>
</dbReference>
<dbReference type="Pfam" id="PF00668">
    <property type="entry name" value="Condensation"/>
    <property type="match status" value="1"/>
</dbReference>
<keyword evidence="1" id="KW-0596">Phosphopantetheine</keyword>
<dbReference type="Pfam" id="PF00550">
    <property type="entry name" value="PP-binding"/>
    <property type="match status" value="1"/>
</dbReference>
<evidence type="ECO:0000313" key="5">
    <source>
        <dbReference type="Proteomes" id="UP001493153"/>
    </source>
</evidence>
<dbReference type="Proteomes" id="UP001493153">
    <property type="component" value="Plasmid megaplasmid"/>
</dbReference>
<dbReference type="EMBL" id="CP062175">
    <property type="protein sequence ID" value="WXK38139.1"/>
    <property type="molecule type" value="Genomic_DNA"/>
</dbReference>
<evidence type="ECO:0000313" key="4">
    <source>
        <dbReference type="EMBL" id="WXK38139.1"/>
    </source>
</evidence>
<dbReference type="SMART" id="SM00823">
    <property type="entry name" value="PKS_PP"/>
    <property type="match status" value="1"/>
</dbReference>
<dbReference type="InterPro" id="IPR020845">
    <property type="entry name" value="AMP-binding_CS"/>
</dbReference>
<dbReference type="SMART" id="SM00824">
    <property type="entry name" value="PKS_TE"/>
    <property type="match status" value="1"/>
</dbReference>
<dbReference type="InterPro" id="IPR020806">
    <property type="entry name" value="PKS_PP-bd"/>
</dbReference>
<dbReference type="PANTHER" id="PTHR45527">
    <property type="entry name" value="NONRIBOSOMAL PEPTIDE SYNTHETASE"/>
    <property type="match status" value="1"/>
</dbReference>
<accession>A0ABZ2PSS7</accession>
<dbReference type="PROSITE" id="PS50075">
    <property type="entry name" value="CARRIER"/>
    <property type="match status" value="1"/>
</dbReference>
<proteinExistence type="predicted"/>
<reference evidence="4 5" key="1">
    <citation type="submission" date="2020-09" db="EMBL/GenBank/DDBJ databases">
        <title>Genome sequences of Mycetohabitans spp.</title>
        <authorList>
            <person name="Carter M.E."/>
            <person name="Carpenter S.C.D."/>
            <person name="Bogdanove A.J."/>
        </authorList>
    </citation>
    <scope>NUCLEOTIDE SEQUENCE [LARGE SCALE GENOMIC DNA]</scope>
    <source>
        <strain evidence="4 5">B12</strain>
        <plasmid evidence="4 5">megaplasmid</plasmid>
    </source>
</reference>
<dbReference type="Gene3D" id="2.30.38.10">
    <property type="entry name" value="Luciferase, Domain 3"/>
    <property type="match status" value="1"/>
</dbReference>
<feature type="domain" description="Carrier" evidence="3">
    <location>
        <begin position="951"/>
        <end position="1026"/>
    </location>
</feature>
<dbReference type="InterPro" id="IPR020802">
    <property type="entry name" value="TesA-like"/>
</dbReference>
<evidence type="ECO:0000256" key="1">
    <source>
        <dbReference type="ARBA" id="ARBA00022450"/>
    </source>
</evidence>
<name>A0ABZ2PSS7_9BURK</name>
<dbReference type="Gene3D" id="3.40.50.1820">
    <property type="entry name" value="alpha/beta hydrolase"/>
    <property type="match status" value="1"/>
</dbReference>
<dbReference type="Gene3D" id="3.30.300.30">
    <property type="match status" value="1"/>
</dbReference>
<dbReference type="SUPFAM" id="SSF53474">
    <property type="entry name" value="alpha/beta-Hydrolases"/>
    <property type="match status" value="1"/>
</dbReference>
<dbReference type="Gene3D" id="3.40.50.980">
    <property type="match status" value="2"/>
</dbReference>
<dbReference type="Pfam" id="PF13193">
    <property type="entry name" value="AMP-binding_C"/>
    <property type="match status" value="1"/>
</dbReference>
<dbReference type="InterPro" id="IPR036736">
    <property type="entry name" value="ACP-like_sf"/>
</dbReference>
<dbReference type="SUPFAM" id="SSF52777">
    <property type="entry name" value="CoA-dependent acyltransferases"/>
    <property type="match status" value="2"/>
</dbReference>
<sequence length="1287" mass="142017">MDALLSQYTYPFTSAQSEIWLAQLIHPDSPIYNVAQYIAIRGPLDVVLFEAALRQVVEETQSLRVQFVEVDGQIRQYVASPHWELQLVDMSEEVDPCGAAHAWMRADYERAIDLTGTGLFRNALLRVAPNEVLWYERHHHVLMDGYSVALLTQRVAHVYAAMCAGVDPDPPFASLSDLLERDLQYRGSSQWALDEAYWLEYCAHWPVPVTFAAQPAPALQHRLRYERQLSSLAVRRYATDSRRFAQFLTAAFAAYLHRLTGAEEVVLGLPVAARFGEDKRIPGSLTNIIPLRFSVRPDMDLSTLMEQAAQHIQYGLRHQRYPKEALRRKLQLSSGHPLLGPLVNVMSFHDFTMGPCRASYHNLVSGPAQDVTMAVYAMSDDQPLQLQFDVNPASYKNDAFVAHLDCLIRFIERAAAEPAQPIGRLDLLDAQERHRLLVQWNATARAYPASQCVHRLFEAQVMQQPDQVALVWGTQTIRYAELNVRANRLAYQLIALGVRPDMRVAVCMERSAAMVVGLLAILKAGGAYLPLDPAYSNTRLVHILNEAAPVVVLADAAGRAALGEDALASLGVIDPEDVQHGIETNPAVPGLSAHHLAYIIYTSGSTGTPKGVMVEHRNLINLCSWHNEAFDVRPGTRSSVTAGVAFDACAWEIWPSLLGGGTLFIPPGTVRSDISALLHWWRQQPLDVAFLVTPLAAMALTENLLPSGLRYLLTGGDRFPALTRSLPDGLTLVNQYGPTETTVVATSGRLSADDDPPPIGRPIANTRVYVLNAQRHPVPQGWVGELYIGGAGVARGYLNRPDLTDQRFLPDPFCAEAGARMYRTGDLVRYLPDGNLVFVARNDNQVKIRGFRIEPAEIEACLAKHPLVREAVVVAVGDGADKRLVAYVVADPSESLPATLRAHVTGALPDYMVPSAFLRLDAFALTPNGKIDRRALPAPDSDAFVLQTYEAPQGDFEAALAALWAELLGVRRIGRHDDFFALGGHSLLALQMTQRCRATLGVTIPMHELFSRPSIAALSQAVLAPSAAPHESFPVLVPIRVPATRAPLFCIHPVSGLSWHYRSLASHLPPEQPVYGIQARGFDAPSLLATSIDAMALDYIQQMRRIQPDGPYYLLGWSLGGNIAHSMATQLEQQGQRIALLAVLDSMPDHRWRGDSFQPEWDASYIRSLARYDGDPGAVDGADYALERTREVMRNNYSLVKTFVPRIYCADMLFFRATIPGGGSSALITPDAWRPYVLGNIETHDIACTHDDMDRPGPSAEIGRVLREKLNQLHGVPSRERSRVVTA</sequence>
<dbReference type="Pfam" id="PF00501">
    <property type="entry name" value="AMP-binding"/>
    <property type="match status" value="1"/>
</dbReference>
<dbReference type="Pfam" id="PF00975">
    <property type="entry name" value="Thioesterase"/>
    <property type="match status" value="1"/>
</dbReference>
<dbReference type="InterPro" id="IPR029058">
    <property type="entry name" value="AB_hydrolase_fold"/>
</dbReference>